<evidence type="ECO:0000313" key="1">
    <source>
        <dbReference type="EMBL" id="GBM85150.1"/>
    </source>
</evidence>
<keyword evidence="2" id="KW-1185">Reference proteome</keyword>
<name>A0A4Y2J5A2_ARAVE</name>
<reference evidence="1 2" key="1">
    <citation type="journal article" date="2019" name="Sci. Rep.">
        <title>Orb-weaving spider Araneus ventricosus genome elucidates the spidroin gene catalogue.</title>
        <authorList>
            <person name="Kono N."/>
            <person name="Nakamura H."/>
            <person name="Ohtoshi R."/>
            <person name="Moran D.A.P."/>
            <person name="Shinohara A."/>
            <person name="Yoshida Y."/>
            <person name="Fujiwara M."/>
            <person name="Mori M."/>
            <person name="Tomita M."/>
            <person name="Arakawa K."/>
        </authorList>
    </citation>
    <scope>NUCLEOTIDE SEQUENCE [LARGE SCALE GENOMIC DNA]</scope>
</reference>
<dbReference type="EMBL" id="BGPR01109189">
    <property type="protein sequence ID" value="GBM85150.1"/>
    <property type="molecule type" value="Genomic_DNA"/>
</dbReference>
<sequence length="207" mass="23635">MYEIYYINQNIIENFVEKIKHSNHLSRLGIAFHEIQCVPRVLHGIVNIRLIHTYIYRLPRRRTAVDICSRVIGLILYLEEITAKIITLAGDRHDGITTWNSSNAPVVFNGKVVEENIRFHGFRIDIENNKLLLHVVCERSGAEAEYCMGIGVDALCGVWTSVVFSCTNRNAGAILCHMLDEVRIGFCDCRGNCLTLYVLTFFTPSFR</sequence>
<proteinExistence type="predicted"/>
<comment type="caution">
    <text evidence="1">The sequence shown here is derived from an EMBL/GenBank/DDBJ whole genome shotgun (WGS) entry which is preliminary data.</text>
</comment>
<evidence type="ECO:0000313" key="2">
    <source>
        <dbReference type="Proteomes" id="UP000499080"/>
    </source>
</evidence>
<dbReference type="AlphaFoldDB" id="A0A4Y2J5A2"/>
<gene>
    <name evidence="1" type="ORF">AVEN_146235_1</name>
</gene>
<dbReference type="Proteomes" id="UP000499080">
    <property type="component" value="Unassembled WGS sequence"/>
</dbReference>
<accession>A0A4Y2J5A2</accession>
<protein>
    <submittedName>
        <fullName evidence="1">Uncharacterized protein</fullName>
    </submittedName>
</protein>
<organism evidence="1 2">
    <name type="scientific">Araneus ventricosus</name>
    <name type="common">Orbweaver spider</name>
    <name type="synonym">Epeira ventricosa</name>
    <dbReference type="NCBI Taxonomy" id="182803"/>
    <lineage>
        <taxon>Eukaryota</taxon>
        <taxon>Metazoa</taxon>
        <taxon>Ecdysozoa</taxon>
        <taxon>Arthropoda</taxon>
        <taxon>Chelicerata</taxon>
        <taxon>Arachnida</taxon>
        <taxon>Araneae</taxon>
        <taxon>Araneomorphae</taxon>
        <taxon>Entelegynae</taxon>
        <taxon>Araneoidea</taxon>
        <taxon>Araneidae</taxon>
        <taxon>Araneus</taxon>
    </lineage>
</organism>